<dbReference type="InterPro" id="IPR032525">
    <property type="entry name" value="Peptidase_U32_C"/>
</dbReference>
<evidence type="ECO:0000256" key="1">
    <source>
        <dbReference type="ARBA" id="ARBA00022670"/>
    </source>
</evidence>
<feature type="region of interest" description="Disordered" evidence="4">
    <location>
        <begin position="417"/>
        <end position="440"/>
    </location>
</feature>
<dbReference type="GO" id="GO:0008233">
    <property type="term" value="F:peptidase activity"/>
    <property type="evidence" value="ECO:0007669"/>
    <property type="project" value="UniProtKB-KW"/>
</dbReference>
<dbReference type="EMBL" id="JAIOIV010000148">
    <property type="protein sequence ID" value="MBZ0158323.1"/>
    <property type="molecule type" value="Genomic_DNA"/>
</dbReference>
<dbReference type="AlphaFoldDB" id="A0A953SHY9"/>
<evidence type="ECO:0000313" key="6">
    <source>
        <dbReference type="EMBL" id="MBZ0158323.1"/>
    </source>
</evidence>
<feature type="domain" description="Peptidase family U32 C-terminal" evidence="5">
    <location>
        <begin position="333"/>
        <end position="411"/>
    </location>
</feature>
<reference evidence="6" key="2">
    <citation type="submission" date="2021-08" db="EMBL/GenBank/DDBJ databases">
        <authorList>
            <person name="Dalcin Martins P."/>
        </authorList>
    </citation>
    <scope>NUCLEOTIDE SEQUENCE</scope>
    <source>
        <strain evidence="6">MAG_39</strain>
    </source>
</reference>
<name>A0A953SHY9_9BACT</name>
<comment type="similarity">
    <text evidence="3">Belongs to the peptidase U32 family.</text>
</comment>
<evidence type="ECO:0000256" key="3">
    <source>
        <dbReference type="ARBA" id="ARBA00038374"/>
    </source>
</evidence>
<keyword evidence="2" id="KW-0378">Hydrolase</keyword>
<protein>
    <submittedName>
        <fullName evidence="6">U32 family peptidase</fullName>
    </submittedName>
</protein>
<dbReference type="PANTHER" id="PTHR30217:SF6">
    <property type="entry name" value="TRNA HYDROXYLATION PROTEIN P"/>
    <property type="match status" value="1"/>
</dbReference>
<dbReference type="Pfam" id="PF16325">
    <property type="entry name" value="Peptidase_U32_C"/>
    <property type="match status" value="1"/>
</dbReference>
<keyword evidence="1" id="KW-0645">Protease</keyword>
<evidence type="ECO:0000256" key="2">
    <source>
        <dbReference type="ARBA" id="ARBA00022801"/>
    </source>
</evidence>
<proteinExistence type="inferred from homology"/>
<accession>A0A953SHY9</accession>
<dbReference type="Gene3D" id="2.40.30.10">
    <property type="entry name" value="Translation factors"/>
    <property type="match status" value="1"/>
</dbReference>
<organism evidence="6 7">
    <name type="scientific">Candidatus Nitrobium versatile</name>
    <dbReference type="NCBI Taxonomy" id="2884831"/>
    <lineage>
        <taxon>Bacteria</taxon>
        <taxon>Pseudomonadati</taxon>
        <taxon>Nitrospirota</taxon>
        <taxon>Nitrospiria</taxon>
        <taxon>Nitrospirales</taxon>
        <taxon>Nitrospiraceae</taxon>
        <taxon>Candidatus Nitrobium</taxon>
    </lineage>
</organism>
<dbReference type="Pfam" id="PF01136">
    <property type="entry name" value="Peptidase_U32"/>
    <property type="match status" value="1"/>
</dbReference>
<evidence type="ECO:0000256" key="4">
    <source>
        <dbReference type="SAM" id="MobiDB-lite"/>
    </source>
</evidence>
<dbReference type="SUPFAM" id="SSF51391">
    <property type="entry name" value="Thiamin phosphate synthase"/>
    <property type="match status" value="1"/>
</dbReference>
<dbReference type="PROSITE" id="PS01276">
    <property type="entry name" value="PEPTIDASE_U32"/>
    <property type="match status" value="1"/>
</dbReference>
<dbReference type="InterPro" id="IPR001539">
    <property type="entry name" value="Peptidase_U32"/>
</dbReference>
<dbReference type="GO" id="GO:0006508">
    <property type="term" value="P:proteolysis"/>
    <property type="evidence" value="ECO:0007669"/>
    <property type="project" value="UniProtKB-KW"/>
</dbReference>
<dbReference type="InterPro" id="IPR051454">
    <property type="entry name" value="RNA/ubiquinone_mod_enzymes"/>
</dbReference>
<gene>
    <name evidence="6" type="ORF">K8I29_19170</name>
</gene>
<dbReference type="Proteomes" id="UP000705867">
    <property type="component" value="Unassembled WGS sequence"/>
</dbReference>
<dbReference type="InterPro" id="IPR036206">
    <property type="entry name" value="ThiamineP_synth_sf"/>
</dbReference>
<reference evidence="6" key="1">
    <citation type="journal article" date="2021" name="bioRxiv">
        <title>Unraveling nitrogen, sulfur and carbon metabolic pathways and microbial community transcriptional responses to substrate deprivation and toxicity stresses in a bioreactor mimicking anoxic brackish coastal sediment conditions.</title>
        <authorList>
            <person name="Martins P.D."/>
            <person name="Echeveste M.J."/>
            <person name="Arshad A."/>
            <person name="Kurth J."/>
            <person name="Ouboter H."/>
            <person name="Jetten M.S.M."/>
            <person name="Welte C.U."/>
        </authorList>
    </citation>
    <scope>NUCLEOTIDE SEQUENCE</scope>
    <source>
        <strain evidence="6">MAG_39</strain>
    </source>
</reference>
<evidence type="ECO:0000259" key="5">
    <source>
        <dbReference type="Pfam" id="PF16325"/>
    </source>
</evidence>
<sequence>MPSKSAGRERCVEVKRPELLAPAGDFEKLKTAIHYGADAVFLGDSRFSLRGKAGNFRGEELKTAVSYAHARGVRVYATVNIFPHNRDLPAIREHIRLLREAGPDAVILSDPGLFMLFRREAPGIDLHISTQANVTNVESALFWEELGARRVVLARELSLGEIREIRENTSIELEAFVHGSLCISYSGRCYISSFLASRSANRGECTNSCRWNYTLMEEKRPGESLPVFEDDRGTYVMSSRDLCMVEHLPLLAEAGVSSFKIEGRMKGINYVAGVVKTYREAIDALSSGRPYAVLQRWLRELSRFSNRGYTTGMYFGRQPDSDYTFDGESYRMSHELVGVVLEVDKGVACIGLRNRIDEGDMVEYLSPGIEERLFRVESMRDGEGAPLSIARNGEVILMPVPEGVRRNDLVRREKVLRGTQQGEVQDSGDPRLCFSPPQGL</sequence>
<evidence type="ECO:0000313" key="7">
    <source>
        <dbReference type="Proteomes" id="UP000705867"/>
    </source>
</evidence>
<dbReference type="PANTHER" id="PTHR30217">
    <property type="entry name" value="PEPTIDASE U32 FAMILY"/>
    <property type="match status" value="1"/>
</dbReference>
<comment type="caution">
    <text evidence="6">The sequence shown here is derived from an EMBL/GenBank/DDBJ whole genome shotgun (WGS) entry which is preliminary data.</text>
</comment>